<evidence type="ECO:0000256" key="1">
    <source>
        <dbReference type="SAM" id="Phobius"/>
    </source>
</evidence>
<organism evidence="2 3">
    <name type="scientific">Basfia succiniciproducens</name>
    <dbReference type="NCBI Taxonomy" id="653940"/>
    <lineage>
        <taxon>Bacteria</taxon>
        <taxon>Pseudomonadati</taxon>
        <taxon>Pseudomonadota</taxon>
        <taxon>Gammaproteobacteria</taxon>
        <taxon>Pasteurellales</taxon>
        <taxon>Pasteurellaceae</taxon>
        <taxon>Basfia</taxon>
    </lineage>
</organism>
<evidence type="ECO:0000313" key="2">
    <source>
        <dbReference type="EMBL" id="SCY09048.1"/>
    </source>
</evidence>
<dbReference type="Proteomes" id="UP000199588">
    <property type="component" value="Unassembled WGS sequence"/>
</dbReference>
<feature type="transmembrane region" description="Helical" evidence="1">
    <location>
        <begin position="68"/>
        <end position="93"/>
    </location>
</feature>
<gene>
    <name evidence="2" type="ORF">SAMN02910354_01449</name>
</gene>
<keyword evidence="3" id="KW-1185">Reference proteome</keyword>
<name>A0A1G5D3G1_9PAST</name>
<proteinExistence type="predicted"/>
<keyword evidence="1" id="KW-0472">Membrane</keyword>
<dbReference type="RefSeq" id="WP_011201115.1">
    <property type="nucleotide sequence ID" value="NZ_CP015031.1"/>
</dbReference>
<evidence type="ECO:0000313" key="3">
    <source>
        <dbReference type="Proteomes" id="UP000199588"/>
    </source>
</evidence>
<reference evidence="2 3" key="1">
    <citation type="submission" date="2016-10" db="EMBL/GenBank/DDBJ databases">
        <authorList>
            <person name="Varghese N."/>
            <person name="Submissions S."/>
        </authorList>
    </citation>
    <scope>NUCLEOTIDE SEQUENCE [LARGE SCALE GENOMIC DNA]</scope>
    <source>
        <strain evidence="2 3">DSM 22022</strain>
    </source>
</reference>
<sequence length="115" mass="13654">MNEQQFKNELEKLTEDKNRTYMYIIYGLFILAVVFKPLAIIGAVFAFMKREELSVLAQTHCNYLIKTFIVAFIGSFLIFVPVIFWFIFAWYVYRVASGFQNFYGNREVNGESWFK</sequence>
<accession>A0A1G5D3G1</accession>
<keyword evidence="1" id="KW-0812">Transmembrane</keyword>
<keyword evidence="1" id="KW-1133">Transmembrane helix</keyword>
<feature type="transmembrane region" description="Helical" evidence="1">
    <location>
        <begin position="21"/>
        <end position="48"/>
    </location>
</feature>
<dbReference type="EMBL" id="FMUQ01000010">
    <property type="protein sequence ID" value="SCY09048.1"/>
    <property type="molecule type" value="Genomic_DNA"/>
</dbReference>
<protein>
    <submittedName>
        <fullName evidence="2">Uncharacterized membrane protein</fullName>
    </submittedName>
</protein>
<comment type="caution">
    <text evidence="2">The sequence shown here is derived from an EMBL/GenBank/DDBJ whole genome shotgun (WGS) entry which is preliminary data.</text>
</comment>